<dbReference type="OrthoDB" id="426210at2759"/>
<dbReference type="PANTHER" id="PTHR33395">
    <property type="entry name" value="TRANSCRIPTASE, PUTATIVE-RELATED-RELATED"/>
    <property type="match status" value="1"/>
</dbReference>
<evidence type="ECO:0000313" key="2">
    <source>
        <dbReference type="Proteomes" id="UP000285301"/>
    </source>
</evidence>
<comment type="caution">
    <text evidence="1">The sequence shown here is derived from an EMBL/GenBank/DDBJ whole genome shotgun (WGS) entry which is preliminary data.</text>
</comment>
<organism evidence="1 2">
    <name type="scientific">Dinothrombium tinctorium</name>
    <dbReference type="NCBI Taxonomy" id="1965070"/>
    <lineage>
        <taxon>Eukaryota</taxon>
        <taxon>Metazoa</taxon>
        <taxon>Ecdysozoa</taxon>
        <taxon>Arthropoda</taxon>
        <taxon>Chelicerata</taxon>
        <taxon>Arachnida</taxon>
        <taxon>Acari</taxon>
        <taxon>Acariformes</taxon>
        <taxon>Trombidiformes</taxon>
        <taxon>Prostigmata</taxon>
        <taxon>Anystina</taxon>
        <taxon>Parasitengona</taxon>
        <taxon>Trombidioidea</taxon>
        <taxon>Trombidiidae</taxon>
        <taxon>Dinothrombium</taxon>
    </lineage>
</organism>
<dbReference type="AlphaFoldDB" id="A0A443Q852"/>
<dbReference type="Proteomes" id="UP000285301">
    <property type="component" value="Unassembled WGS sequence"/>
</dbReference>
<keyword evidence="2" id="KW-1185">Reference proteome</keyword>
<evidence type="ECO:0000313" key="1">
    <source>
        <dbReference type="EMBL" id="RWR99210.1"/>
    </source>
</evidence>
<accession>A0A443Q852</accession>
<reference evidence="1 2" key="1">
    <citation type="journal article" date="2018" name="Gigascience">
        <title>Genomes of trombidid mites reveal novel predicted allergens and laterally-transferred genes associated with secondary metabolism.</title>
        <authorList>
            <person name="Dong X."/>
            <person name="Chaisiri K."/>
            <person name="Xia D."/>
            <person name="Armstrong S.D."/>
            <person name="Fang Y."/>
            <person name="Donnelly M.J."/>
            <person name="Kadowaki T."/>
            <person name="McGarry J.W."/>
            <person name="Darby A.C."/>
            <person name="Makepeace B.L."/>
        </authorList>
    </citation>
    <scope>NUCLEOTIDE SEQUENCE [LARGE SCALE GENOMIC DNA]</scope>
    <source>
        <strain evidence="1">UoL-WK</strain>
    </source>
</reference>
<gene>
    <name evidence="1" type="ORF">B4U79_13276</name>
</gene>
<name>A0A443Q852_9ACAR</name>
<protein>
    <recommendedName>
        <fullName evidence="3">RNA-directed DNA polymerase from mobile element jockey-like protein</fullName>
    </recommendedName>
</protein>
<sequence>MNNKFSKILIKCENEIVDDFEAANILAEYFQSTFTCDSNDSSDLLSNLNCTDAEIEIDENVLLNKLQKINSRKSFDKNDISPYLLKNCSSPLIKPLCLLFNQSLKTGIVPEIWRTG</sequence>
<dbReference type="EMBL" id="NCKU01016386">
    <property type="protein sequence ID" value="RWR99210.1"/>
    <property type="molecule type" value="Genomic_DNA"/>
</dbReference>
<evidence type="ECO:0008006" key="3">
    <source>
        <dbReference type="Google" id="ProtNLM"/>
    </source>
</evidence>
<dbReference type="PANTHER" id="PTHR33395:SF22">
    <property type="entry name" value="REVERSE TRANSCRIPTASE DOMAIN-CONTAINING PROTEIN"/>
    <property type="match status" value="1"/>
</dbReference>
<feature type="non-terminal residue" evidence="1">
    <location>
        <position position="116"/>
    </location>
</feature>
<proteinExistence type="predicted"/>